<dbReference type="UniPathway" id="UPA00344"/>
<organism evidence="4 5">
    <name type="scientific">Lancefieldella parvula (strain ATCC 33793 / DSM 20469 / CCUG 32760 / JCM 10300 / KCTC 3663 / VPI 0546 / 1246)</name>
    <name type="common">Atopobium parvulum</name>
    <dbReference type="NCBI Taxonomy" id="521095"/>
    <lineage>
        <taxon>Bacteria</taxon>
        <taxon>Bacillati</taxon>
        <taxon>Actinomycetota</taxon>
        <taxon>Coriobacteriia</taxon>
        <taxon>Coriobacteriales</taxon>
        <taxon>Atopobiaceae</taxon>
        <taxon>Lancefieldella</taxon>
    </lineage>
</organism>
<dbReference type="STRING" id="521095.Apar_0261"/>
<dbReference type="Pfam" id="PF00994">
    <property type="entry name" value="MoCF_biosynth"/>
    <property type="match status" value="1"/>
</dbReference>
<dbReference type="GeneID" id="84805799"/>
<protein>
    <submittedName>
        <fullName evidence="4">Molybdenum cofactor synthesis domain protein</fullName>
    </submittedName>
</protein>
<dbReference type="AlphaFoldDB" id="C8W9A4"/>
<dbReference type="PROSITE" id="PS01078">
    <property type="entry name" value="MOCF_BIOSYNTHESIS_1"/>
    <property type="match status" value="1"/>
</dbReference>
<dbReference type="InterPro" id="IPR001453">
    <property type="entry name" value="MoaB/Mog_dom"/>
</dbReference>
<proteinExistence type="predicted"/>
<dbReference type="SMART" id="SM00852">
    <property type="entry name" value="MoCF_biosynth"/>
    <property type="match status" value="1"/>
</dbReference>
<dbReference type="RefSeq" id="WP_012808350.1">
    <property type="nucleotide sequence ID" value="NC_013203.1"/>
</dbReference>
<dbReference type="HOGENOM" id="CLU_077358_1_1_11"/>
<evidence type="ECO:0000256" key="2">
    <source>
        <dbReference type="ARBA" id="ARBA00023150"/>
    </source>
</evidence>
<dbReference type="EMBL" id="CP001721">
    <property type="protein sequence ID" value="ACV50692.1"/>
    <property type="molecule type" value="Genomic_DNA"/>
</dbReference>
<gene>
    <name evidence="4" type="ordered locus">Apar_0261</name>
</gene>
<evidence type="ECO:0000256" key="1">
    <source>
        <dbReference type="ARBA" id="ARBA00005046"/>
    </source>
</evidence>
<dbReference type="InterPro" id="IPR008284">
    <property type="entry name" value="MoCF_biosynth_CS"/>
</dbReference>
<dbReference type="OrthoDB" id="9794429at2"/>
<feature type="domain" description="MoaB/Mog" evidence="3">
    <location>
        <begin position="14"/>
        <end position="158"/>
    </location>
</feature>
<evidence type="ECO:0000313" key="5">
    <source>
        <dbReference type="Proteomes" id="UP000000960"/>
    </source>
</evidence>
<dbReference type="InterPro" id="IPR051920">
    <property type="entry name" value="MPT_Adenylyltrnsfr/MoaC-Rel"/>
</dbReference>
<dbReference type="KEGG" id="apv:Apar_0261"/>
<evidence type="ECO:0000313" key="4">
    <source>
        <dbReference type="EMBL" id="ACV50692.1"/>
    </source>
</evidence>
<dbReference type="CDD" id="cd00886">
    <property type="entry name" value="MogA_MoaB"/>
    <property type="match status" value="1"/>
</dbReference>
<sequence>MPESSCDATSFSARVITVSDRSSRGERPDASGPALVAFLGEKGFAVDAYAEVVPDERQQIARALRNAISDDIALVVTTGGTGFSPRDITPEVTSEVCERMVPGIPEAMRAASLLITPKACLSREVAGIAQRTLIINLPGSPKAAIENLAAVLDVLPHGLGILRGTILDG</sequence>
<reference evidence="4 5" key="1">
    <citation type="journal article" date="2009" name="Stand. Genomic Sci.">
        <title>Complete genome sequence of Atopobium parvulum type strain (IPP 1246).</title>
        <authorList>
            <person name="Copeland A."/>
            <person name="Sikorski J."/>
            <person name="Lapidus A."/>
            <person name="Nolan M."/>
            <person name="Del Rio T.G."/>
            <person name="Lucas S."/>
            <person name="Chen F."/>
            <person name="Tice H."/>
            <person name="Pitluck S."/>
            <person name="Cheng J.F."/>
            <person name="Pukall R."/>
            <person name="Chertkov O."/>
            <person name="Brettin T."/>
            <person name="Han C."/>
            <person name="Detter J.C."/>
            <person name="Kuske C."/>
            <person name="Bruce D."/>
            <person name="Goodwin L."/>
            <person name="Ivanova N."/>
            <person name="Mavromatis K."/>
            <person name="Mikhailova N."/>
            <person name="Chen A."/>
            <person name="Palaniappan K."/>
            <person name="Chain P."/>
            <person name="Rohde M."/>
            <person name="Goker M."/>
            <person name="Bristow J."/>
            <person name="Eisen J.A."/>
            <person name="Markowitz V."/>
            <person name="Hugenholtz P."/>
            <person name="Kyrpides N.C."/>
            <person name="Klenk H.P."/>
            <person name="Detter J.C."/>
        </authorList>
    </citation>
    <scope>NUCLEOTIDE SEQUENCE [LARGE SCALE GENOMIC DNA]</scope>
    <source>
        <strain evidence="5">ATCC 33793 / DSM 20469 / CCUG 32760 / JCM 10300 / KCTC 3663 / VPI 0546 / 1246</strain>
    </source>
</reference>
<dbReference type="Gene3D" id="3.40.980.10">
    <property type="entry name" value="MoaB/Mog-like domain"/>
    <property type="match status" value="1"/>
</dbReference>
<keyword evidence="2" id="KW-0501">Molybdenum cofactor biosynthesis</keyword>
<dbReference type="PANTHER" id="PTHR43764:SF1">
    <property type="entry name" value="MOLYBDOPTERIN MOLYBDOTRANSFERASE"/>
    <property type="match status" value="1"/>
</dbReference>
<dbReference type="eggNOG" id="COG0521">
    <property type="taxonomic scope" value="Bacteria"/>
</dbReference>
<comment type="pathway">
    <text evidence="1">Cofactor biosynthesis; molybdopterin biosynthesis.</text>
</comment>
<keyword evidence="5" id="KW-1185">Reference proteome</keyword>
<dbReference type="PANTHER" id="PTHR43764">
    <property type="entry name" value="MOLYBDENUM COFACTOR BIOSYNTHESIS"/>
    <property type="match status" value="1"/>
</dbReference>
<dbReference type="Proteomes" id="UP000000960">
    <property type="component" value="Chromosome"/>
</dbReference>
<accession>C8W9A4</accession>
<evidence type="ECO:0000259" key="3">
    <source>
        <dbReference type="SMART" id="SM00852"/>
    </source>
</evidence>
<dbReference type="InterPro" id="IPR036425">
    <property type="entry name" value="MoaB/Mog-like_dom_sf"/>
</dbReference>
<dbReference type="GO" id="GO:0006777">
    <property type="term" value="P:Mo-molybdopterin cofactor biosynthetic process"/>
    <property type="evidence" value="ECO:0007669"/>
    <property type="project" value="UniProtKB-KW"/>
</dbReference>
<dbReference type="SUPFAM" id="SSF53218">
    <property type="entry name" value="Molybdenum cofactor biosynthesis proteins"/>
    <property type="match status" value="1"/>
</dbReference>
<name>C8W9A4_LANP1</name>
<dbReference type="NCBIfam" id="TIGR00177">
    <property type="entry name" value="molyb_syn"/>
    <property type="match status" value="1"/>
</dbReference>